<protein>
    <submittedName>
        <fullName evidence="1">Uncharacterized protein</fullName>
    </submittedName>
</protein>
<dbReference type="STRING" id="700598.Niako_1771"/>
<gene>
    <name evidence="1" type="ordered locus">Niako_1771</name>
</gene>
<evidence type="ECO:0000313" key="1">
    <source>
        <dbReference type="EMBL" id="AEV98134.1"/>
    </source>
</evidence>
<dbReference type="Proteomes" id="UP000005438">
    <property type="component" value="Chromosome"/>
</dbReference>
<dbReference type="EMBL" id="CP003178">
    <property type="protein sequence ID" value="AEV98134.1"/>
    <property type="molecule type" value="Genomic_DNA"/>
</dbReference>
<reference evidence="1 2" key="1">
    <citation type="submission" date="2011-12" db="EMBL/GenBank/DDBJ databases">
        <title>The complete genome of Niastella koreensis GR20-10.</title>
        <authorList>
            <consortium name="US DOE Joint Genome Institute (JGI-PGF)"/>
            <person name="Lucas S."/>
            <person name="Han J."/>
            <person name="Lapidus A."/>
            <person name="Bruce D."/>
            <person name="Goodwin L."/>
            <person name="Pitluck S."/>
            <person name="Peters L."/>
            <person name="Kyrpides N."/>
            <person name="Mavromatis K."/>
            <person name="Ivanova N."/>
            <person name="Mikhailova N."/>
            <person name="Davenport K."/>
            <person name="Saunders E."/>
            <person name="Detter J.C."/>
            <person name="Tapia R."/>
            <person name="Han C."/>
            <person name="Land M."/>
            <person name="Hauser L."/>
            <person name="Markowitz V."/>
            <person name="Cheng J.-F."/>
            <person name="Hugenholtz P."/>
            <person name="Woyke T."/>
            <person name="Wu D."/>
            <person name="Tindall B."/>
            <person name="Pomrenke H."/>
            <person name="Brambilla E."/>
            <person name="Klenk H.-P."/>
            <person name="Eisen J.A."/>
        </authorList>
    </citation>
    <scope>NUCLEOTIDE SEQUENCE [LARGE SCALE GENOMIC DNA]</scope>
    <source>
        <strain evidence="2">DSM 17620 / KACC 11465 / NBRC 106392 / GR20-10</strain>
    </source>
</reference>
<accession>G8TAH2</accession>
<evidence type="ECO:0000313" key="2">
    <source>
        <dbReference type="Proteomes" id="UP000005438"/>
    </source>
</evidence>
<organism evidence="1 2">
    <name type="scientific">Niastella koreensis (strain DSM 17620 / KACC 11465 / NBRC 106392 / GR20-10)</name>
    <dbReference type="NCBI Taxonomy" id="700598"/>
    <lineage>
        <taxon>Bacteria</taxon>
        <taxon>Pseudomonadati</taxon>
        <taxon>Bacteroidota</taxon>
        <taxon>Chitinophagia</taxon>
        <taxon>Chitinophagales</taxon>
        <taxon>Chitinophagaceae</taxon>
        <taxon>Niastella</taxon>
    </lineage>
</organism>
<name>G8TAH2_NIAKG</name>
<proteinExistence type="predicted"/>
<sequence length="49" mass="5826">MGKLSNWNFIFDLPKGIKKAGLYFERDHTFDVLIYFIKNCICYHELAIV</sequence>
<dbReference type="HOGENOM" id="CLU_3138224_0_0_10"/>
<dbReference type="AlphaFoldDB" id="G8TAH2"/>
<dbReference type="KEGG" id="nko:Niako_1771"/>